<name>A0ABP5Y3Y1_9MICO</name>
<reference evidence="2" key="1">
    <citation type="journal article" date="2019" name="Int. J. Syst. Evol. Microbiol.">
        <title>The Global Catalogue of Microorganisms (GCM) 10K type strain sequencing project: providing services to taxonomists for standard genome sequencing and annotation.</title>
        <authorList>
            <consortium name="The Broad Institute Genomics Platform"/>
            <consortium name="The Broad Institute Genome Sequencing Center for Infectious Disease"/>
            <person name="Wu L."/>
            <person name="Ma J."/>
        </authorList>
    </citation>
    <scope>NUCLEOTIDE SEQUENCE [LARGE SCALE GENOMIC DNA]</scope>
    <source>
        <strain evidence="2">JCM 16259</strain>
    </source>
</reference>
<comment type="caution">
    <text evidence="1">The sequence shown here is derived from an EMBL/GenBank/DDBJ whole genome shotgun (WGS) entry which is preliminary data.</text>
</comment>
<dbReference type="EMBL" id="BAAARE010000002">
    <property type="protein sequence ID" value="GAA2471462.1"/>
    <property type="molecule type" value="Genomic_DNA"/>
</dbReference>
<keyword evidence="2" id="KW-1185">Reference proteome</keyword>
<protein>
    <submittedName>
        <fullName evidence="1">Uncharacterized protein</fullName>
    </submittedName>
</protein>
<dbReference type="RefSeq" id="WP_344252816.1">
    <property type="nucleotide sequence ID" value="NZ_BAAARE010000002.1"/>
</dbReference>
<gene>
    <name evidence="1" type="ORF">GCM10009858_06040</name>
</gene>
<evidence type="ECO:0000313" key="1">
    <source>
        <dbReference type="EMBL" id="GAA2471462.1"/>
    </source>
</evidence>
<proteinExistence type="predicted"/>
<organism evidence="1 2">
    <name type="scientific">Terrabacter carboxydivorans</name>
    <dbReference type="NCBI Taxonomy" id="619730"/>
    <lineage>
        <taxon>Bacteria</taxon>
        <taxon>Bacillati</taxon>
        <taxon>Actinomycetota</taxon>
        <taxon>Actinomycetes</taxon>
        <taxon>Micrococcales</taxon>
        <taxon>Intrasporangiaceae</taxon>
        <taxon>Terrabacter</taxon>
    </lineage>
</organism>
<accession>A0ABP5Y3Y1</accession>
<dbReference type="Proteomes" id="UP001500730">
    <property type="component" value="Unassembled WGS sequence"/>
</dbReference>
<sequence>MYLLSLTLRPGPHASPDTSAAEAGEIITAAIQRIPFVEHARAQAHADRVDVGVFVTAGSREHALARQGELHDAVDALGGDPPWWVADPAGRP</sequence>
<evidence type="ECO:0000313" key="2">
    <source>
        <dbReference type="Proteomes" id="UP001500730"/>
    </source>
</evidence>